<dbReference type="InterPro" id="IPR050490">
    <property type="entry name" value="Bact_solute-bd_prot1"/>
</dbReference>
<dbReference type="Gene3D" id="3.40.190.10">
    <property type="entry name" value="Periplasmic binding protein-like II"/>
    <property type="match status" value="2"/>
</dbReference>
<protein>
    <submittedName>
        <fullName evidence="7">Putative aldouronate transport system substrate-binding protein</fullName>
    </submittedName>
</protein>
<evidence type="ECO:0000313" key="7">
    <source>
        <dbReference type="EMBL" id="SEK77384.1"/>
    </source>
</evidence>
<evidence type="ECO:0000256" key="2">
    <source>
        <dbReference type="ARBA" id="ARBA00022729"/>
    </source>
</evidence>
<dbReference type="Proteomes" id="UP000199081">
    <property type="component" value="Unassembled WGS sequence"/>
</dbReference>
<evidence type="ECO:0000256" key="6">
    <source>
        <dbReference type="SAM" id="SignalP"/>
    </source>
</evidence>
<feature type="chain" id="PRO_5011691606" evidence="6">
    <location>
        <begin position="30"/>
        <end position="552"/>
    </location>
</feature>
<keyword evidence="2 6" id="KW-0732">Signal</keyword>
<evidence type="ECO:0000256" key="5">
    <source>
        <dbReference type="ARBA" id="ARBA00023288"/>
    </source>
</evidence>
<dbReference type="PROSITE" id="PS51257">
    <property type="entry name" value="PROKAR_LIPOPROTEIN"/>
    <property type="match status" value="1"/>
</dbReference>
<organism evidence="7 8">
    <name type="scientific">Alkalibacterium pelagium</name>
    <dbReference type="NCBI Taxonomy" id="426702"/>
    <lineage>
        <taxon>Bacteria</taxon>
        <taxon>Bacillati</taxon>
        <taxon>Bacillota</taxon>
        <taxon>Bacilli</taxon>
        <taxon>Lactobacillales</taxon>
        <taxon>Carnobacteriaceae</taxon>
        <taxon>Alkalibacterium</taxon>
    </lineage>
</organism>
<dbReference type="Pfam" id="PF01547">
    <property type="entry name" value="SBP_bac_1"/>
    <property type="match status" value="1"/>
</dbReference>
<keyword evidence="1" id="KW-1003">Cell membrane</keyword>
<keyword evidence="4" id="KW-0564">Palmitate</keyword>
<evidence type="ECO:0000256" key="1">
    <source>
        <dbReference type="ARBA" id="ARBA00022475"/>
    </source>
</evidence>
<dbReference type="SUPFAM" id="SSF53850">
    <property type="entry name" value="Periplasmic binding protein-like II"/>
    <property type="match status" value="1"/>
</dbReference>
<gene>
    <name evidence="7" type="ORF">SAMN04488099_10648</name>
</gene>
<dbReference type="PANTHER" id="PTHR43649">
    <property type="entry name" value="ARABINOSE-BINDING PROTEIN-RELATED"/>
    <property type="match status" value="1"/>
</dbReference>
<keyword evidence="3" id="KW-0472">Membrane</keyword>
<sequence length="552" mass="62992">MINQIRLKFILGAACASILLMTACNDNNAIETDGSEPDQNIGSKGAMENFSVGDTFVATEPLNLEILYRDYPDYPYDPQWLLFEVLEEEHNVSFDVTSVPLSDWDERLSVTMATGDLPDYSTDIHVGDETDYIAGGQLLPISKYIEHMPHLQDRIDNWDGIEDQLNNLRYSDGEFYVLPGLRESPEMPFTLKYNKTVFDQYSIDEPQNWDELRSALEVLRDETDTTPMTLWWQGGSLLSFSSASFGTRGGWGLGDGAFYNDDDDEFVYGPMQDEYRDMITYFSELTADGLLDIEALTQDDQLARNKLANQEAFVSSGNVGTINMVNDSMNEIYGDGEYEFVRMPILEGPKGRRLHDSNFHNGKMFNANLAERDDFLAILQFLDWFYYSDEASEFANWGVEGITFEKTDELPGGYKPLDHIRFEHFNPGGEESLQEDYGFNNPGFAYGDPNHIALSIMSENEFVVQEYMSEAVEIVYPAPRYPMDPVQQEQATLLSTPLLDTVDQYTFRFITGQYSLDRWDEFMDELESQGAQELIDIVNEAYRNHQDTLGEN</sequence>
<keyword evidence="5" id="KW-0449">Lipoprotein</keyword>
<evidence type="ECO:0000256" key="3">
    <source>
        <dbReference type="ARBA" id="ARBA00023136"/>
    </source>
</evidence>
<keyword evidence="8" id="KW-1185">Reference proteome</keyword>
<dbReference type="PANTHER" id="PTHR43649:SF33">
    <property type="entry name" value="POLYGALACTURONAN_RHAMNOGALACTURONAN-BINDING PROTEIN YTCQ"/>
    <property type="match status" value="1"/>
</dbReference>
<name>A0A1H7JSL7_9LACT</name>
<accession>A0A1H7JSL7</accession>
<dbReference type="AlphaFoldDB" id="A0A1H7JSL7"/>
<dbReference type="RefSeq" id="WP_170230992.1">
    <property type="nucleotide sequence ID" value="NZ_BJYC01000008.1"/>
</dbReference>
<reference evidence="8" key="1">
    <citation type="submission" date="2016-10" db="EMBL/GenBank/DDBJ databases">
        <authorList>
            <person name="Varghese N."/>
            <person name="Submissions S."/>
        </authorList>
    </citation>
    <scope>NUCLEOTIDE SEQUENCE [LARGE SCALE GENOMIC DNA]</scope>
    <source>
        <strain evidence="8">DSM 19183</strain>
    </source>
</reference>
<dbReference type="STRING" id="426702.SAMN04488099_10648"/>
<dbReference type="EMBL" id="FNZU01000006">
    <property type="protein sequence ID" value="SEK77384.1"/>
    <property type="molecule type" value="Genomic_DNA"/>
</dbReference>
<dbReference type="InterPro" id="IPR006059">
    <property type="entry name" value="SBP"/>
</dbReference>
<evidence type="ECO:0000313" key="8">
    <source>
        <dbReference type="Proteomes" id="UP000199081"/>
    </source>
</evidence>
<proteinExistence type="predicted"/>
<evidence type="ECO:0000256" key="4">
    <source>
        <dbReference type="ARBA" id="ARBA00023139"/>
    </source>
</evidence>
<feature type="signal peptide" evidence="6">
    <location>
        <begin position="1"/>
        <end position="29"/>
    </location>
</feature>